<feature type="signal peptide" evidence="6">
    <location>
        <begin position="1"/>
        <end position="24"/>
    </location>
</feature>
<dbReference type="GO" id="GO:0005507">
    <property type="term" value="F:copper ion binding"/>
    <property type="evidence" value="ECO:0007669"/>
    <property type="project" value="InterPro"/>
</dbReference>
<keyword evidence="11" id="KW-1185">Reference proteome</keyword>
<keyword evidence="5" id="KW-1133">Transmembrane helix</keyword>
<keyword evidence="3" id="KW-0560">Oxidoreductase</keyword>
<dbReference type="InterPro" id="IPR045087">
    <property type="entry name" value="Cu-oxidase_fam"/>
</dbReference>
<dbReference type="InterPro" id="IPR002355">
    <property type="entry name" value="Cu_oxidase_Cu_BS"/>
</dbReference>
<protein>
    <submittedName>
        <fullName evidence="10">Uncharacterized protein</fullName>
    </submittedName>
</protein>
<dbReference type="FunFam" id="2.60.40.420:FF:000045">
    <property type="entry name" value="Laccase 2"/>
    <property type="match status" value="1"/>
</dbReference>
<dbReference type="CDD" id="cd13858">
    <property type="entry name" value="CuRO_1_tcLCC2_insect_like"/>
    <property type="match status" value="1"/>
</dbReference>
<dbReference type="SUPFAM" id="SSF49503">
    <property type="entry name" value="Cupredoxins"/>
    <property type="match status" value="3"/>
</dbReference>
<dbReference type="PANTHER" id="PTHR11709">
    <property type="entry name" value="MULTI-COPPER OXIDASE"/>
    <property type="match status" value="1"/>
</dbReference>
<dbReference type="PROSITE" id="PS00080">
    <property type="entry name" value="MULTICOPPER_OXIDASE2"/>
    <property type="match status" value="1"/>
</dbReference>
<comment type="caution">
    <text evidence="10">The sequence shown here is derived from an EMBL/GenBank/DDBJ whole genome shotgun (WGS) entry which is preliminary data.</text>
</comment>
<evidence type="ECO:0000313" key="11">
    <source>
        <dbReference type="Proteomes" id="UP001374579"/>
    </source>
</evidence>
<feature type="transmembrane region" description="Helical" evidence="5">
    <location>
        <begin position="671"/>
        <end position="689"/>
    </location>
</feature>
<dbReference type="GO" id="GO:0005886">
    <property type="term" value="C:plasma membrane"/>
    <property type="evidence" value="ECO:0007669"/>
    <property type="project" value="TreeGrafter"/>
</dbReference>
<evidence type="ECO:0000256" key="4">
    <source>
        <dbReference type="ARBA" id="ARBA00023008"/>
    </source>
</evidence>
<organism evidence="10 11">
    <name type="scientific">Littorina saxatilis</name>
    <dbReference type="NCBI Taxonomy" id="31220"/>
    <lineage>
        <taxon>Eukaryota</taxon>
        <taxon>Metazoa</taxon>
        <taxon>Spiralia</taxon>
        <taxon>Lophotrochozoa</taxon>
        <taxon>Mollusca</taxon>
        <taxon>Gastropoda</taxon>
        <taxon>Caenogastropoda</taxon>
        <taxon>Littorinimorpha</taxon>
        <taxon>Littorinoidea</taxon>
        <taxon>Littorinidae</taxon>
        <taxon>Littorina</taxon>
    </lineage>
</organism>
<keyword evidence="5" id="KW-0472">Membrane</keyword>
<comment type="similarity">
    <text evidence="1">Belongs to the multicopper oxidase family.</text>
</comment>
<evidence type="ECO:0000259" key="7">
    <source>
        <dbReference type="Pfam" id="PF00394"/>
    </source>
</evidence>
<feature type="domain" description="Plastocyanin-like" evidence="9">
    <location>
        <begin position="103"/>
        <end position="207"/>
    </location>
</feature>
<dbReference type="InterPro" id="IPR008972">
    <property type="entry name" value="Cupredoxin"/>
</dbReference>
<dbReference type="Pfam" id="PF00394">
    <property type="entry name" value="Cu-oxidase"/>
    <property type="match status" value="1"/>
</dbReference>
<dbReference type="InterPro" id="IPR011707">
    <property type="entry name" value="Cu-oxidase-like_N"/>
</dbReference>
<evidence type="ECO:0000259" key="8">
    <source>
        <dbReference type="Pfam" id="PF07731"/>
    </source>
</evidence>
<dbReference type="CDD" id="cd13905">
    <property type="entry name" value="CuRO_3_tcLLC2_insect_like"/>
    <property type="match status" value="1"/>
</dbReference>
<evidence type="ECO:0000259" key="9">
    <source>
        <dbReference type="Pfam" id="PF07732"/>
    </source>
</evidence>
<dbReference type="InterPro" id="IPR033138">
    <property type="entry name" value="Cu_oxidase_CS"/>
</dbReference>
<keyword evidence="2" id="KW-0479">Metal-binding</keyword>
<evidence type="ECO:0000256" key="5">
    <source>
        <dbReference type="SAM" id="Phobius"/>
    </source>
</evidence>
<accession>A0AAN9BEU2</accession>
<proteinExistence type="inferred from homology"/>
<dbReference type="Proteomes" id="UP001374579">
    <property type="component" value="Unassembled WGS sequence"/>
</dbReference>
<dbReference type="GO" id="GO:0016491">
    <property type="term" value="F:oxidoreductase activity"/>
    <property type="evidence" value="ECO:0007669"/>
    <property type="project" value="UniProtKB-KW"/>
</dbReference>
<dbReference type="EMBL" id="JBAMIC010000008">
    <property type="protein sequence ID" value="KAK7104783.1"/>
    <property type="molecule type" value="Genomic_DNA"/>
</dbReference>
<evidence type="ECO:0000313" key="10">
    <source>
        <dbReference type="EMBL" id="KAK7104783.1"/>
    </source>
</evidence>
<dbReference type="PANTHER" id="PTHR11709:SF394">
    <property type="entry name" value="FI03373P-RELATED"/>
    <property type="match status" value="1"/>
</dbReference>
<dbReference type="Pfam" id="PF07732">
    <property type="entry name" value="Cu-oxidase_3"/>
    <property type="match status" value="1"/>
</dbReference>
<gene>
    <name evidence="10" type="ORF">V1264_019445</name>
</gene>
<dbReference type="GO" id="GO:0006826">
    <property type="term" value="P:iron ion transport"/>
    <property type="evidence" value="ECO:0007669"/>
    <property type="project" value="TreeGrafter"/>
</dbReference>
<name>A0AAN9BEU2_9CAEN</name>
<evidence type="ECO:0000256" key="6">
    <source>
        <dbReference type="SAM" id="SignalP"/>
    </source>
</evidence>
<sequence>MAFRWSPTAAFLVILAYQLESVVGRTKLCQEYTPTVEGGRCTPTKERCDFKLVVAPALTMTTPDGTAIYLSTTAHTAHRSDTNQQLSDEELRKVILADGYQPARLVTVVNGTMPGPCIAFYKGQVVTVEVVNGMNSEGLTIHWHGIDMQDNSYMDGVAFISQCPIQSGQSFVYNFTSYHPGTYWYHSHIGAQHSMGILGPLIVREKDDSNPAYDERTLVLQEWNHDFSSERMELGVYHRNGSTLQWLKQSKTETYDGTFFSAFQFHSGLINGRGRFFENGALNIRTPLEVIEVEEGRTYRFRVIAAGAIYPYRLAVEGHGLSMEATDGHDFKAISVESFIIHPGERYDFTLTTDQTPKDYMIFAETLENMPKKHKAEAILRYKSGRPGVVPNATPQRSCQGNCSVFNCPFKIMPGAVCTLLSTARPHVSAPKAPQGPPGEIKQIFLNFGFPGPRSDASVNGIRFEKPLLPAILHPNAIPNACPAHCGEAGQLCDCAHKVKLERGKIHQIILVNMGQGQNFSHPIHIHGYSFYVVKMGFPDYLDTGKIRRANVDIRCPDNPDPDINYCNKATWANDSWNQDPNIIPGLTLNHAIRKDTIILPSGGYVIVRLKADNPGMWFVHCHIEKHNLGGMALMFDATDGQGPPPKGFPTCDSFRLKAGSTTGISSTLRATSPLTVLLLIVAFIGFLLC</sequence>
<reference evidence="10 11" key="1">
    <citation type="submission" date="2024-02" db="EMBL/GenBank/DDBJ databases">
        <title>Chromosome-scale genome assembly of the rough periwinkle Littorina saxatilis.</title>
        <authorList>
            <person name="De Jode A."/>
            <person name="Faria R."/>
            <person name="Formenti G."/>
            <person name="Sims Y."/>
            <person name="Smith T.P."/>
            <person name="Tracey A."/>
            <person name="Wood J.M.D."/>
            <person name="Zagrodzka Z.B."/>
            <person name="Johannesson K."/>
            <person name="Butlin R.K."/>
            <person name="Leder E.H."/>
        </authorList>
    </citation>
    <scope>NUCLEOTIDE SEQUENCE [LARGE SCALE GENOMIC DNA]</scope>
    <source>
        <strain evidence="10">Snail1</strain>
        <tissue evidence="10">Muscle</tissue>
    </source>
</reference>
<dbReference type="Gene3D" id="2.60.40.420">
    <property type="entry name" value="Cupredoxins - blue copper proteins"/>
    <property type="match status" value="3"/>
</dbReference>
<evidence type="ECO:0000256" key="1">
    <source>
        <dbReference type="ARBA" id="ARBA00010609"/>
    </source>
</evidence>
<keyword evidence="4" id="KW-0186">Copper</keyword>
<dbReference type="PROSITE" id="PS00079">
    <property type="entry name" value="MULTICOPPER_OXIDASE1"/>
    <property type="match status" value="1"/>
</dbReference>
<dbReference type="CDD" id="cd13884">
    <property type="entry name" value="CuRO_2_tcLCC_insect_like"/>
    <property type="match status" value="1"/>
</dbReference>
<keyword evidence="6" id="KW-0732">Signal</keyword>
<dbReference type="InterPro" id="IPR001117">
    <property type="entry name" value="Cu-oxidase_2nd"/>
</dbReference>
<feature type="domain" description="Plastocyanin-like" evidence="8">
    <location>
        <begin position="489"/>
        <end position="639"/>
    </location>
</feature>
<feature type="domain" description="Plastocyanin-like" evidence="7">
    <location>
        <begin position="237"/>
        <end position="384"/>
    </location>
</feature>
<dbReference type="AlphaFoldDB" id="A0AAN9BEU2"/>
<dbReference type="Pfam" id="PF07731">
    <property type="entry name" value="Cu-oxidase_2"/>
    <property type="match status" value="1"/>
</dbReference>
<feature type="chain" id="PRO_5042992464" evidence="6">
    <location>
        <begin position="25"/>
        <end position="690"/>
    </location>
</feature>
<evidence type="ECO:0000256" key="3">
    <source>
        <dbReference type="ARBA" id="ARBA00023002"/>
    </source>
</evidence>
<keyword evidence="5" id="KW-0812">Transmembrane</keyword>
<evidence type="ECO:0000256" key="2">
    <source>
        <dbReference type="ARBA" id="ARBA00022723"/>
    </source>
</evidence>
<dbReference type="InterPro" id="IPR011706">
    <property type="entry name" value="Cu-oxidase_C"/>
</dbReference>